<dbReference type="Proteomes" id="UP001055072">
    <property type="component" value="Unassembled WGS sequence"/>
</dbReference>
<comment type="caution">
    <text evidence="1">The sequence shown here is derived from an EMBL/GenBank/DDBJ whole genome shotgun (WGS) entry which is preliminary data.</text>
</comment>
<sequence length="319" mass="36600">MSARSDVSDTSSDITELGQSEFPSYFEERNGHLFHSHGSSPYPLPVDTYEQQRLNGQHVLLFLFLGAHFRGPVRKVLRPRSGTQRRVLDLGTGTGQWVLDMAREFPHVKFDGLDIVPIATRYPPNNVRFEMADVNQPLRYNNGTYDLVHARSISMAVHDYPTIVNQVARVLRPGGLFLACEWGRSAEMVGGLNPAEHAPCTCQFYNMVQETLERRGIHPLARRISRIVEESGHFKRVRTHVYEMPVGDWSRSFEMRCIGYWFRETLVQYAESMGVMMVEAGRHPVHVYAVVQGFIREMYEVRGIVAKYFTVHARVKLRT</sequence>
<proteinExistence type="predicted"/>
<accession>A0ACB8U0G7</accession>
<keyword evidence="2" id="KW-1185">Reference proteome</keyword>
<reference evidence="1" key="1">
    <citation type="journal article" date="2021" name="Environ. Microbiol.">
        <title>Gene family expansions and transcriptome signatures uncover fungal adaptations to wood decay.</title>
        <authorList>
            <person name="Hage H."/>
            <person name="Miyauchi S."/>
            <person name="Viragh M."/>
            <person name="Drula E."/>
            <person name="Min B."/>
            <person name="Chaduli D."/>
            <person name="Navarro D."/>
            <person name="Favel A."/>
            <person name="Norest M."/>
            <person name="Lesage-Meessen L."/>
            <person name="Balint B."/>
            <person name="Merenyi Z."/>
            <person name="de Eugenio L."/>
            <person name="Morin E."/>
            <person name="Martinez A.T."/>
            <person name="Baldrian P."/>
            <person name="Stursova M."/>
            <person name="Martinez M.J."/>
            <person name="Novotny C."/>
            <person name="Magnuson J.K."/>
            <person name="Spatafora J.W."/>
            <person name="Maurice S."/>
            <person name="Pangilinan J."/>
            <person name="Andreopoulos W."/>
            <person name="LaButti K."/>
            <person name="Hundley H."/>
            <person name="Na H."/>
            <person name="Kuo A."/>
            <person name="Barry K."/>
            <person name="Lipzen A."/>
            <person name="Henrissat B."/>
            <person name="Riley R."/>
            <person name="Ahrendt S."/>
            <person name="Nagy L.G."/>
            <person name="Grigoriev I.V."/>
            <person name="Martin F."/>
            <person name="Rosso M.N."/>
        </authorList>
    </citation>
    <scope>NUCLEOTIDE SEQUENCE</scope>
    <source>
        <strain evidence="1">CBS 384.51</strain>
    </source>
</reference>
<keyword evidence="1" id="KW-0489">Methyltransferase</keyword>
<keyword evidence="1" id="KW-0808">Transferase</keyword>
<evidence type="ECO:0000313" key="2">
    <source>
        <dbReference type="Proteomes" id="UP001055072"/>
    </source>
</evidence>
<name>A0ACB8U0G7_9APHY</name>
<gene>
    <name evidence="1" type="ORF">BDY19DRAFT_892964</name>
</gene>
<protein>
    <submittedName>
        <fullName evidence="1">S-adenosyl-L-methionine-dependent methyltransferase</fullName>
    </submittedName>
</protein>
<organism evidence="1 2">
    <name type="scientific">Irpex rosettiformis</name>
    <dbReference type="NCBI Taxonomy" id="378272"/>
    <lineage>
        <taxon>Eukaryota</taxon>
        <taxon>Fungi</taxon>
        <taxon>Dikarya</taxon>
        <taxon>Basidiomycota</taxon>
        <taxon>Agaricomycotina</taxon>
        <taxon>Agaricomycetes</taxon>
        <taxon>Polyporales</taxon>
        <taxon>Irpicaceae</taxon>
        <taxon>Irpex</taxon>
    </lineage>
</organism>
<evidence type="ECO:0000313" key="1">
    <source>
        <dbReference type="EMBL" id="KAI0087505.1"/>
    </source>
</evidence>
<dbReference type="EMBL" id="MU274917">
    <property type="protein sequence ID" value="KAI0087505.1"/>
    <property type="molecule type" value="Genomic_DNA"/>
</dbReference>